<gene>
    <name evidence="8" type="ORF">ABEU19_000021</name>
</gene>
<keyword evidence="2" id="KW-0805">Transcription regulation</keyword>
<evidence type="ECO:0000313" key="8">
    <source>
        <dbReference type="EMBL" id="MFM1731530.1"/>
    </source>
</evidence>
<dbReference type="PROSITE" id="PS50943">
    <property type="entry name" value="HTH_CROC1"/>
    <property type="match status" value="1"/>
</dbReference>
<keyword evidence="3 5" id="KW-0238">DNA-binding</keyword>
<keyword evidence="4" id="KW-0804">Transcription</keyword>
<dbReference type="Gene3D" id="1.10.260.40">
    <property type="entry name" value="lambda repressor-like DNA-binding domains"/>
    <property type="match status" value="1"/>
</dbReference>
<proteinExistence type="predicted"/>
<reference evidence="8 9" key="1">
    <citation type="submission" date="2023-11" db="EMBL/GenBank/DDBJ databases">
        <authorList>
            <person name="Val-Calvo J."/>
            <person name="Scortti M."/>
            <person name="Vazquez-Boland J."/>
        </authorList>
    </citation>
    <scope>NUCLEOTIDE SEQUENCE [LARGE SCALE GENOMIC DNA]</scope>
    <source>
        <strain evidence="8 9">DSM 46662</strain>
    </source>
</reference>
<dbReference type="SUPFAM" id="SSF48498">
    <property type="entry name" value="Tetracyclin repressor-like, C-terminal domain"/>
    <property type="match status" value="1"/>
</dbReference>
<dbReference type="PROSITE" id="PS50977">
    <property type="entry name" value="HTH_TETR_2"/>
    <property type="match status" value="1"/>
</dbReference>
<dbReference type="EMBL" id="JBDLNU010000011">
    <property type="protein sequence ID" value="MFM1731530.1"/>
    <property type="molecule type" value="Genomic_DNA"/>
</dbReference>
<dbReference type="PANTHER" id="PTHR30055:SF228">
    <property type="entry name" value="TRANSCRIPTIONAL REGULATOR-RELATED"/>
    <property type="match status" value="1"/>
</dbReference>
<dbReference type="PRINTS" id="PR00455">
    <property type="entry name" value="HTHTETR"/>
</dbReference>
<feature type="domain" description="HTH cro/C1-type" evidence="6">
    <location>
        <begin position="21"/>
        <end position="65"/>
    </location>
</feature>
<feature type="DNA-binding region" description="H-T-H motif" evidence="5">
    <location>
        <begin position="108"/>
        <end position="127"/>
    </location>
</feature>
<sequence>MNVEAGLRQRVRQLVDRSPGTQADFAAAVGLDQVKLSKSLNGSRQFRPVEVMRIATWCDVSVAWLVYGTDDPVPGTAEDEARVTGTVRDRIMDAAWDVLIRHGYVNARVVDVAERARVSIGTVESHFLTRDELLHLAMHRKFSENFAEQRATLLRISSPRDRLLRLVDLQLPDTASPTDDWGGWLQMWSWGHSHRRFNKLHCDLVARWNAFIEELLREGQARGDFRKLDAGDVTAQLTAMIDGLGLQVLIGVPGATNESMRRQLHLFAEQTVFSPRRPAGELP</sequence>
<evidence type="ECO:0000313" key="9">
    <source>
        <dbReference type="Proteomes" id="UP001629744"/>
    </source>
</evidence>
<evidence type="ECO:0000256" key="3">
    <source>
        <dbReference type="ARBA" id="ARBA00023125"/>
    </source>
</evidence>
<dbReference type="CDD" id="cd00093">
    <property type="entry name" value="HTH_XRE"/>
    <property type="match status" value="1"/>
</dbReference>
<dbReference type="InterPro" id="IPR050109">
    <property type="entry name" value="HTH-type_TetR-like_transc_reg"/>
</dbReference>
<evidence type="ECO:0000259" key="7">
    <source>
        <dbReference type="PROSITE" id="PS50977"/>
    </source>
</evidence>
<protein>
    <submittedName>
        <fullName evidence="8">TetR family transcriptional regulator C-terminal domain-containing protein</fullName>
    </submittedName>
</protein>
<dbReference type="InterPro" id="IPR010982">
    <property type="entry name" value="Lambda_DNA-bd_dom_sf"/>
</dbReference>
<name>A0ABW9G0W2_9NOCA</name>
<dbReference type="RefSeq" id="WP_348603656.1">
    <property type="nucleotide sequence ID" value="NZ_CP157276.1"/>
</dbReference>
<dbReference type="InterPro" id="IPR001647">
    <property type="entry name" value="HTH_TetR"/>
</dbReference>
<evidence type="ECO:0000256" key="4">
    <source>
        <dbReference type="ARBA" id="ARBA00023163"/>
    </source>
</evidence>
<keyword evidence="9" id="KW-1185">Reference proteome</keyword>
<accession>A0ABW9G0W2</accession>
<dbReference type="Proteomes" id="UP001629744">
    <property type="component" value="Unassembled WGS sequence"/>
</dbReference>
<dbReference type="SUPFAM" id="SSF46689">
    <property type="entry name" value="Homeodomain-like"/>
    <property type="match status" value="1"/>
</dbReference>
<organism evidence="8 9">
    <name type="scientific">Prescottella soli</name>
    <dbReference type="NCBI Taxonomy" id="1543852"/>
    <lineage>
        <taxon>Bacteria</taxon>
        <taxon>Bacillati</taxon>
        <taxon>Actinomycetota</taxon>
        <taxon>Actinomycetes</taxon>
        <taxon>Mycobacteriales</taxon>
        <taxon>Nocardiaceae</taxon>
        <taxon>Prescottella</taxon>
    </lineage>
</organism>
<dbReference type="InterPro" id="IPR039538">
    <property type="entry name" value="BetI_C"/>
</dbReference>
<evidence type="ECO:0000256" key="2">
    <source>
        <dbReference type="ARBA" id="ARBA00023015"/>
    </source>
</evidence>
<dbReference type="InterPro" id="IPR001387">
    <property type="entry name" value="Cro/C1-type_HTH"/>
</dbReference>
<feature type="domain" description="HTH tetR-type" evidence="7">
    <location>
        <begin position="85"/>
        <end position="145"/>
    </location>
</feature>
<dbReference type="InterPro" id="IPR009057">
    <property type="entry name" value="Homeodomain-like_sf"/>
</dbReference>
<dbReference type="SUPFAM" id="SSF47413">
    <property type="entry name" value="lambda repressor-like DNA-binding domains"/>
    <property type="match status" value="1"/>
</dbReference>
<dbReference type="InterPro" id="IPR036271">
    <property type="entry name" value="Tet_transcr_reg_TetR-rel_C_sf"/>
</dbReference>
<comment type="caution">
    <text evidence="8">The sequence shown here is derived from an EMBL/GenBank/DDBJ whole genome shotgun (WGS) entry which is preliminary data.</text>
</comment>
<dbReference type="PANTHER" id="PTHR30055">
    <property type="entry name" value="HTH-TYPE TRANSCRIPTIONAL REGULATOR RUTR"/>
    <property type="match status" value="1"/>
</dbReference>
<dbReference type="Gene3D" id="1.10.357.10">
    <property type="entry name" value="Tetracycline Repressor, domain 2"/>
    <property type="match status" value="1"/>
</dbReference>
<keyword evidence="1" id="KW-0678">Repressor</keyword>
<evidence type="ECO:0000256" key="1">
    <source>
        <dbReference type="ARBA" id="ARBA00022491"/>
    </source>
</evidence>
<evidence type="ECO:0000259" key="6">
    <source>
        <dbReference type="PROSITE" id="PS50943"/>
    </source>
</evidence>
<dbReference type="Pfam" id="PF13977">
    <property type="entry name" value="TetR_C_6"/>
    <property type="match status" value="1"/>
</dbReference>
<evidence type="ECO:0000256" key="5">
    <source>
        <dbReference type="PROSITE-ProRule" id="PRU00335"/>
    </source>
</evidence>
<dbReference type="Pfam" id="PF00440">
    <property type="entry name" value="TetR_N"/>
    <property type="match status" value="1"/>
</dbReference>